<gene>
    <name evidence="2" type="ORF">CLEI1391_LOCUS17047</name>
</gene>
<evidence type="ECO:0000313" key="2">
    <source>
        <dbReference type="EMBL" id="CAD8692864.1"/>
    </source>
</evidence>
<protein>
    <recommendedName>
        <fullName evidence="3">Jacalin-type lectin domain-containing protein</fullName>
    </recommendedName>
</protein>
<dbReference type="EMBL" id="HBFB01030496">
    <property type="protein sequence ID" value="CAD8692864.1"/>
    <property type="molecule type" value="Transcribed_RNA"/>
</dbReference>
<sequence>MERSRCYTRVVLALAGCLLLASSSQGIVYQVTSKTTTTNPGGPEGTIFDDSNTLISKGVISRIAFYSTLTGTSGLAFWYGGTKRNHGVQVDKAWSEPLTGFIDAVEVDYVEAVGSTPGRFVGFTFWTTTGKSYQFGTQVQNAKNKRFDAPSGTFLGAISGTATSDRLTSLTFVWAKTTSTVTPTKLNATNFVVAAPRGSANSFDDTNNALRFGRLTKINYRLEPSVSGLVLTYGQYLLGHGAWKWVTNTSTAVAVNPKIQRIRGTYLQSQDGYFASIELMSTNGWSAMLGTPLKEGPGVKSFDARAPAGAYLGALRGFKTGTRILQLSFVWFVDK</sequence>
<reference evidence="2" key="1">
    <citation type="submission" date="2021-01" db="EMBL/GenBank/DDBJ databases">
        <authorList>
            <person name="Corre E."/>
            <person name="Pelletier E."/>
            <person name="Niang G."/>
            <person name="Scheremetjew M."/>
            <person name="Finn R."/>
            <person name="Kale V."/>
            <person name="Holt S."/>
            <person name="Cochrane G."/>
            <person name="Meng A."/>
            <person name="Brown T."/>
            <person name="Cohen L."/>
        </authorList>
    </citation>
    <scope>NUCLEOTIDE SEQUENCE</scope>
    <source>
        <strain evidence="2">SAG 11-49</strain>
    </source>
</reference>
<dbReference type="AlphaFoldDB" id="A0A7S0S1G0"/>
<name>A0A7S0S1G0_9CHLO</name>
<keyword evidence="1" id="KW-0732">Signal</keyword>
<feature type="signal peptide" evidence="1">
    <location>
        <begin position="1"/>
        <end position="26"/>
    </location>
</feature>
<evidence type="ECO:0000256" key="1">
    <source>
        <dbReference type="SAM" id="SignalP"/>
    </source>
</evidence>
<evidence type="ECO:0008006" key="3">
    <source>
        <dbReference type="Google" id="ProtNLM"/>
    </source>
</evidence>
<accession>A0A7S0S1G0</accession>
<feature type="chain" id="PRO_5031219752" description="Jacalin-type lectin domain-containing protein" evidence="1">
    <location>
        <begin position="27"/>
        <end position="335"/>
    </location>
</feature>
<proteinExistence type="predicted"/>
<organism evidence="2">
    <name type="scientific">Chlamydomonas leiostraca</name>
    <dbReference type="NCBI Taxonomy" id="1034604"/>
    <lineage>
        <taxon>Eukaryota</taxon>
        <taxon>Viridiplantae</taxon>
        <taxon>Chlorophyta</taxon>
        <taxon>core chlorophytes</taxon>
        <taxon>Chlorophyceae</taxon>
        <taxon>CS clade</taxon>
        <taxon>Chlamydomonadales</taxon>
        <taxon>Chlamydomonadaceae</taxon>
        <taxon>Chlamydomonas</taxon>
    </lineage>
</organism>